<protein>
    <recommendedName>
        <fullName evidence="4">YitT family protein</fullName>
    </recommendedName>
</protein>
<dbReference type="Proteomes" id="UP000007722">
    <property type="component" value="Chromosome"/>
</dbReference>
<dbReference type="eggNOG" id="arCOG05100">
    <property type="taxonomic scope" value="Archaea"/>
</dbReference>
<feature type="transmembrane region" description="Helical" evidence="1">
    <location>
        <begin position="103"/>
        <end position="126"/>
    </location>
</feature>
<evidence type="ECO:0000256" key="1">
    <source>
        <dbReference type="SAM" id="Phobius"/>
    </source>
</evidence>
<dbReference type="PANTHER" id="PTHR40078:SF1">
    <property type="entry name" value="INTEGRAL MEMBRANE PROTEIN"/>
    <property type="match status" value="1"/>
</dbReference>
<feature type="transmembrane region" description="Helical" evidence="1">
    <location>
        <begin position="46"/>
        <end position="68"/>
    </location>
</feature>
<dbReference type="AlphaFoldDB" id="D7DQP4"/>
<dbReference type="Pfam" id="PF19700">
    <property type="entry name" value="DUF6198"/>
    <property type="match status" value="1"/>
</dbReference>
<evidence type="ECO:0000313" key="3">
    <source>
        <dbReference type="Proteomes" id="UP000007722"/>
    </source>
</evidence>
<feature type="transmembrane region" description="Helical" evidence="1">
    <location>
        <begin position="75"/>
        <end position="97"/>
    </location>
</feature>
<accession>D7DQP4</accession>
<reference evidence="2 3" key="1">
    <citation type="submission" date="2010-05" db="EMBL/GenBank/DDBJ databases">
        <title>Complete sequence of Methanococcus voltae A3.</title>
        <authorList>
            <consortium name="US DOE Joint Genome Institute"/>
            <person name="Lucas S."/>
            <person name="Copeland A."/>
            <person name="Lapidus A."/>
            <person name="Cheng J.-F."/>
            <person name="Bruce D."/>
            <person name="Goodwin L."/>
            <person name="Pitluck S."/>
            <person name="Lowry S."/>
            <person name="Clum A."/>
            <person name="Land M."/>
            <person name="Hauser L."/>
            <person name="Kyrpides N."/>
            <person name="Mikhailova N."/>
            <person name="Whitman W.B."/>
            <person name="Woyke T."/>
        </authorList>
    </citation>
    <scope>NUCLEOTIDE SEQUENCE [LARGE SCALE GENOMIC DNA]</scope>
    <source>
        <strain evidence="3">ATCC BAA-1334 / A3</strain>
    </source>
</reference>
<proteinExistence type="predicted"/>
<dbReference type="KEGG" id="mvo:Mvol_1516"/>
<evidence type="ECO:0008006" key="4">
    <source>
        <dbReference type="Google" id="ProtNLM"/>
    </source>
</evidence>
<gene>
    <name evidence="2" type="ordered locus">Mvol_1516</name>
</gene>
<dbReference type="EMBL" id="CP002057">
    <property type="protein sequence ID" value="ADI37171.1"/>
    <property type="molecule type" value="Genomic_DNA"/>
</dbReference>
<feature type="transmembrane region" description="Helical" evidence="1">
    <location>
        <begin position="5"/>
        <end position="26"/>
    </location>
</feature>
<dbReference type="InterPro" id="IPR038750">
    <property type="entry name" value="YczE/YyaS-like"/>
</dbReference>
<dbReference type="STRING" id="456320.Mvol_1516"/>
<keyword evidence="1" id="KW-0812">Transmembrane</keyword>
<sequence>MNKFILRVITFTIGLFIMAFGITLSVKTNMGISPISCVPYVYSFKLPFTLGELTILFNVLLIILQMIILRRNYRLIHLVQLPVVLVLGIFIDLTMYMFSDVHISNYILQVLLCLFSCVLIGFGVFLEVKSKITYLPGEGLAMAISDTFEKEFGKAKVGVDVSMVAVGIISSFIFLNQLQGIREGTIFAAILVGFFVKLFNKISLSSISNKIWIR</sequence>
<dbReference type="PANTHER" id="PTHR40078">
    <property type="entry name" value="INTEGRAL MEMBRANE PROTEIN-RELATED"/>
    <property type="match status" value="1"/>
</dbReference>
<dbReference type="OrthoDB" id="76782at2157"/>
<feature type="transmembrane region" description="Helical" evidence="1">
    <location>
        <begin position="181"/>
        <end position="200"/>
    </location>
</feature>
<name>D7DQP4_METV3</name>
<keyword evidence="1" id="KW-1133">Transmembrane helix</keyword>
<dbReference type="InParanoid" id="D7DQP4"/>
<organism evidence="2 3">
    <name type="scientific">Methanococcus voltae (strain ATCC BAA-1334 / A3)</name>
    <dbReference type="NCBI Taxonomy" id="456320"/>
    <lineage>
        <taxon>Archaea</taxon>
        <taxon>Methanobacteriati</taxon>
        <taxon>Methanobacteriota</taxon>
        <taxon>Methanomada group</taxon>
        <taxon>Methanococci</taxon>
        <taxon>Methanococcales</taxon>
        <taxon>Methanococcaceae</taxon>
        <taxon>Methanococcus</taxon>
    </lineage>
</organism>
<feature type="transmembrane region" description="Helical" evidence="1">
    <location>
        <begin position="157"/>
        <end position="175"/>
    </location>
</feature>
<dbReference type="HOGENOM" id="CLU_083843_2_0_2"/>
<keyword evidence="3" id="KW-1185">Reference proteome</keyword>
<evidence type="ECO:0000313" key="2">
    <source>
        <dbReference type="EMBL" id="ADI37171.1"/>
    </source>
</evidence>
<keyword evidence="1" id="KW-0472">Membrane</keyword>